<dbReference type="SUPFAM" id="SSF50249">
    <property type="entry name" value="Nucleic acid-binding proteins"/>
    <property type="match status" value="1"/>
</dbReference>
<comment type="caution">
    <text evidence="2">Lacks conserved residue(s) required for the propagation of feature annotation.</text>
</comment>
<dbReference type="InterPro" id="IPR012340">
    <property type="entry name" value="NA-bd_OB-fold"/>
</dbReference>
<evidence type="ECO:0000256" key="1">
    <source>
        <dbReference type="ARBA" id="ARBA00023125"/>
    </source>
</evidence>
<feature type="region of interest" description="Disordered" evidence="4">
    <location>
        <begin position="115"/>
        <end position="171"/>
    </location>
</feature>
<feature type="compositionally biased region" description="Low complexity" evidence="4">
    <location>
        <begin position="119"/>
        <end position="148"/>
    </location>
</feature>
<evidence type="ECO:0000256" key="4">
    <source>
        <dbReference type="SAM" id="MobiDB-lite"/>
    </source>
</evidence>
<dbReference type="InterPro" id="IPR011344">
    <property type="entry name" value="ssDNA-bd"/>
</dbReference>
<dbReference type="PANTHER" id="PTHR10302">
    <property type="entry name" value="SINGLE-STRANDED DNA-BINDING PROTEIN"/>
    <property type="match status" value="1"/>
</dbReference>
<sequence length="171" mass="18989">MSLPTMTGVGRLTGDPELRFTQAGKAVASIPLAFNSRRLNQQTQQWEDGDVFYIRGTVWERLAENASETLSKGMEVLVSGDLRTERWEKDGQKHERPALLIRSIAPNLAYAVAQVSKDAQSQQQNGQGGQQRPPQNQQRAQGQTQRRSAPAPQDDPWAVDQATGYSDEPPF</sequence>
<accession>A0A143C2K3</accession>
<dbReference type="PIRSF" id="PIRSF002070">
    <property type="entry name" value="SSB"/>
    <property type="match status" value="1"/>
</dbReference>
<comment type="subunit">
    <text evidence="2">Homotetramer.</text>
</comment>
<evidence type="ECO:0000313" key="5">
    <source>
        <dbReference type="EMBL" id="AMW11644.1"/>
    </source>
</evidence>
<dbReference type="KEGG" id="stsi:A4E84_20385"/>
<evidence type="ECO:0000256" key="3">
    <source>
        <dbReference type="PIRNR" id="PIRNR002070"/>
    </source>
</evidence>
<dbReference type="NCBIfam" id="TIGR00621">
    <property type="entry name" value="ssb"/>
    <property type="match status" value="1"/>
</dbReference>
<dbReference type="InterPro" id="IPR000424">
    <property type="entry name" value="Primosome_PriB/ssb"/>
</dbReference>
<organism evidence="5 6">
    <name type="scientific">Streptomyces qaidamensis</name>
    <dbReference type="NCBI Taxonomy" id="1783515"/>
    <lineage>
        <taxon>Bacteria</taxon>
        <taxon>Bacillati</taxon>
        <taxon>Actinomycetota</taxon>
        <taxon>Actinomycetes</taxon>
        <taxon>Kitasatosporales</taxon>
        <taxon>Streptomycetaceae</taxon>
        <taxon>Streptomyces</taxon>
        <taxon>Streptomyces aurantiacus group</taxon>
    </lineage>
</organism>
<gene>
    <name evidence="5" type="ORF">A4E84_20385</name>
</gene>
<keyword evidence="6" id="KW-1185">Reference proteome</keyword>
<dbReference type="RefSeq" id="WP_062927959.1">
    <property type="nucleotide sequence ID" value="NZ_CP015098.1"/>
</dbReference>
<dbReference type="Proteomes" id="UP000076096">
    <property type="component" value="Chromosome"/>
</dbReference>
<name>A0A143C2K3_9ACTN</name>
<dbReference type="Pfam" id="PF00436">
    <property type="entry name" value="SSB"/>
    <property type="match status" value="1"/>
</dbReference>
<dbReference type="CDD" id="cd04496">
    <property type="entry name" value="SSB_OBF"/>
    <property type="match status" value="1"/>
</dbReference>
<dbReference type="GO" id="GO:0009295">
    <property type="term" value="C:nucleoid"/>
    <property type="evidence" value="ECO:0007669"/>
    <property type="project" value="TreeGrafter"/>
</dbReference>
<dbReference type="GO" id="GO:0006260">
    <property type="term" value="P:DNA replication"/>
    <property type="evidence" value="ECO:0007669"/>
    <property type="project" value="InterPro"/>
</dbReference>
<protein>
    <recommendedName>
        <fullName evidence="2 3">Single-stranded DNA-binding protein</fullName>
        <shortName evidence="2">SSB</shortName>
    </recommendedName>
</protein>
<dbReference type="EMBL" id="CP015098">
    <property type="protein sequence ID" value="AMW11644.1"/>
    <property type="molecule type" value="Genomic_DNA"/>
</dbReference>
<evidence type="ECO:0000256" key="2">
    <source>
        <dbReference type="HAMAP-Rule" id="MF_00984"/>
    </source>
</evidence>
<dbReference type="PROSITE" id="PS50935">
    <property type="entry name" value="SSB"/>
    <property type="match status" value="1"/>
</dbReference>
<dbReference type="PANTHER" id="PTHR10302:SF27">
    <property type="entry name" value="SINGLE-STRANDED DNA-BINDING PROTEIN"/>
    <property type="match status" value="1"/>
</dbReference>
<dbReference type="AlphaFoldDB" id="A0A143C2K3"/>
<reference evidence="6" key="1">
    <citation type="submission" date="2016-04" db="EMBL/GenBank/DDBJ databases">
        <authorList>
            <person name="Zhang B."/>
        </authorList>
    </citation>
    <scope>NUCLEOTIDE SEQUENCE [LARGE SCALE GENOMIC DNA]</scope>
    <source>
        <strain evidence="6">S10</strain>
    </source>
</reference>
<evidence type="ECO:0000313" key="6">
    <source>
        <dbReference type="Proteomes" id="UP000076096"/>
    </source>
</evidence>
<proteinExistence type="inferred from homology"/>
<dbReference type="HAMAP" id="MF_00984">
    <property type="entry name" value="SSB"/>
    <property type="match status" value="1"/>
</dbReference>
<dbReference type="STRING" id="1783515.A4E84_20385"/>
<keyword evidence="1 2" id="KW-0238">DNA-binding</keyword>
<dbReference type="Gene3D" id="2.40.50.140">
    <property type="entry name" value="Nucleic acid-binding proteins"/>
    <property type="match status" value="1"/>
</dbReference>
<dbReference type="GO" id="GO:0003697">
    <property type="term" value="F:single-stranded DNA binding"/>
    <property type="evidence" value="ECO:0007669"/>
    <property type="project" value="UniProtKB-UniRule"/>
</dbReference>